<evidence type="ECO:0000313" key="1">
    <source>
        <dbReference type="EMBL" id="SHK08741.1"/>
    </source>
</evidence>
<reference evidence="1 2" key="1">
    <citation type="submission" date="2016-11" db="EMBL/GenBank/DDBJ databases">
        <authorList>
            <person name="Jaros S."/>
            <person name="Januszkiewicz K."/>
            <person name="Wedrychowicz H."/>
        </authorList>
    </citation>
    <scope>NUCLEOTIDE SEQUENCE [LARGE SCALE GENOMIC DNA]</scope>
    <source>
        <strain evidence="1 2">DSM 18772</strain>
    </source>
</reference>
<dbReference type="AlphaFoldDB" id="A0A1M6PLD8"/>
<evidence type="ECO:0000313" key="2">
    <source>
        <dbReference type="Proteomes" id="UP000184510"/>
    </source>
</evidence>
<dbReference type="InParanoid" id="A0A1M6PLD8"/>
<dbReference type="RefSeq" id="WP_143184771.1">
    <property type="nucleotide sequence ID" value="NZ_FQYR01000005.1"/>
</dbReference>
<dbReference type="STRING" id="1123071.SAMN02745181_3226"/>
<name>A0A1M6PLD8_9BACT</name>
<organism evidence="1 2">
    <name type="scientific">Rubritalea squalenifaciens DSM 18772</name>
    <dbReference type="NCBI Taxonomy" id="1123071"/>
    <lineage>
        <taxon>Bacteria</taxon>
        <taxon>Pseudomonadati</taxon>
        <taxon>Verrucomicrobiota</taxon>
        <taxon>Verrucomicrobiia</taxon>
        <taxon>Verrucomicrobiales</taxon>
        <taxon>Rubritaleaceae</taxon>
        <taxon>Rubritalea</taxon>
    </lineage>
</organism>
<accession>A0A1M6PLD8</accession>
<proteinExistence type="predicted"/>
<sequence length="438" mass="49467">MDKLRYEVKDFQALAECFRTGNAALSLTSLNLDGKPLATSQSAQLIINKSGMAFIRIRGSANPTQLHAVAGSFLGQPKKYQALSATIDHNISVKFESLSLSLRQISGDGTTTIEATFNSASSLETWCCNEPSSSFIKFWLPETELRSANDSTTIQRTSNQLGDLGGHGKLDSFIGEISPYRYRAFAAGDDLEVHIATLDGAKSPSAEDDKAFYRAFLEGFRWLNGGTPYVYHFTHRRDYTEAEEWCQVPKLEVLKSRLISSSPYNEKATLLLERFVHFSLAHPERLKSLTTFLWQYRNAISGSHITWGDISQLAALNEGIAREILKHTGGYSKTKIEKLQAPINLDPKQHRGTAKARFYHACQLTDIDWSTFSPVFDTWKKSRDPLAHGDFSSVEDWLRKESIDTYRQLANSFNWLTLRYIDFPFDQIAFSNPWFPLD</sequence>
<dbReference type="Proteomes" id="UP000184510">
    <property type="component" value="Unassembled WGS sequence"/>
</dbReference>
<dbReference type="EMBL" id="FQYR01000005">
    <property type="protein sequence ID" value="SHK08741.1"/>
    <property type="molecule type" value="Genomic_DNA"/>
</dbReference>
<gene>
    <name evidence="1" type="ORF">SAMN02745181_3226</name>
</gene>
<keyword evidence="2" id="KW-1185">Reference proteome</keyword>
<protein>
    <submittedName>
        <fullName evidence="1">Uncharacterized protein</fullName>
    </submittedName>
</protein>